<feature type="binding site" evidence="3">
    <location>
        <position position="230"/>
    </location>
    <ligand>
        <name>FAD</name>
        <dbReference type="ChEBI" id="CHEBI:57692"/>
    </ligand>
</feature>
<feature type="binding site" evidence="3">
    <location>
        <position position="24"/>
    </location>
    <ligand>
        <name>FAD</name>
        <dbReference type="ChEBI" id="CHEBI:57692"/>
    </ligand>
</feature>
<gene>
    <name evidence="6" type="ORF">OVA965_LOCUS24465</name>
    <name evidence="7" type="ORF">TMI583_LOCUS25185</name>
</gene>
<keyword evidence="4" id="KW-0472">Membrane</keyword>
<feature type="binding site" evidence="3">
    <location>
        <position position="340"/>
    </location>
    <ligand>
        <name>substrate</name>
    </ligand>
</feature>
<evidence type="ECO:0000259" key="5">
    <source>
        <dbReference type="Pfam" id="PF01593"/>
    </source>
</evidence>
<evidence type="ECO:0000313" key="6">
    <source>
        <dbReference type="EMBL" id="CAF1211389.1"/>
    </source>
</evidence>
<feature type="transmembrane region" description="Helical" evidence="4">
    <location>
        <begin position="472"/>
        <end position="489"/>
    </location>
</feature>
<dbReference type="PANTHER" id="PTHR10742:SF410">
    <property type="entry name" value="LYSINE-SPECIFIC HISTONE DEMETHYLASE 2"/>
    <property type="match status" value="1"/>
</dbReference>
<comment type="similarity">
    <text evidence="4">Belongs to the flavin monoamine oxidase family.</text>
</comment>
<dbReference type="Proteomes" id="UP000677228">
    <property type="component" value="Unassembled WGS sequence"/>
</dbReference>
<dbReference type="EC" id="1.4.3.-" evidence="4"/>
<dbReference type="InterPro" id="IPR036188">
    <property type="entry name" value="FAD/NAD-bd_sf"/>
</dbReference>
<dbReference type="Pfam" id="PF01593">
    <property type="entry name" value="Amino_oxidase"/>
    <property type="match status" value="1"/>
</dbReference>
<keyword evidence="4" id="KW-0274">FAD</keyword>
<reference evidence="7" key="1">
    <citation type="submission" date="2021-02" db="EMBL/GenBank/DDBJ databases">
        <authorList>
            <person name="Nowell W R."/>
        </authorList>
    </citation>
    <scope>NUCLEOTIDE SEQUENCE</scope>
</reference>
<dbReference type="SUPFAM" id="SSF51905">
    <property type="entry name" value="FAD/NAD(P)-binding domain"/>
    <property type="match status" value="1"/>
</dbReference>
<proteinExistence type="inferred from homology"/>
<dbReference type="AlphaFoldDB" id="A0A8S2NVW0"/>
<comment type="caution">
    <text evidence="7">The sequence shown here is derived from an EMBL/GenBank/DDBJ whole genome shotgun (WGS) entry which is preliminary data.</text>
</comment>
<evidence type="ECO:0000313" key="8">
    <source>
        <dbReference type="Proteomes" id="UP000682733"/>
    </source>
</evidence>
<dbReference type="GO" id="GO:0008131">
    <property type="term" value="F:primary methylamine oxidase activity"/>
    <property type="evidence" value="ECO:0007669"/>
    <property type="project" value="UniProtKB-ARBA"/>
</dbReference>
<feature type="domain" description="Amine oxidase" evidence="5">
    <location>
        <begin position="23"/>
        <end position="448"/>
    </location>
</feature>
<dbReference type="InterPro" id="IPR001613">
    <property type="entry name" value="Flavin_amine_oxidase"/>
</dbReference>
<dbReference type="SUPFAM" id="SSF54373">
    <property type="entry name" value="FAD-linked reductases, C-terminal domain"/>
    <property type="match status" value="1"/>
</dbReference>
<dbReference type="Proteomes" id="UP000682733">
    <property type="component" value="Unassembled WGS sequence"/>
</dbReference>
<evidence type="ECO:0000256" key="3">
    <source>
        <dbReference type="PIRSR" id="PIRSR601613-1"/>
    </source>
</evidence>
<evidence type="ECO:0000256" key="1">
    <source>
        <dbReference type="ARBA" id="ARBA00001974"/>
    </source>
</evidence>
<evidence type="ECO:0000313" key="7">
    <source>
        <dbReference type="EMBL" id="CAF4020235.1"/>
    </source>
</evidence>
<name>A0A8S2NVW0_9BILA</name>
<dbReference type="InterPro" id="IPR002937">
    <property type="entry name" value="Amino_oxidase"/>
</dbReference>
<dbReference type="EMBL" id="CAJOBA010036292">
    <property type="protein sequence ID" value="CAF4020235.1"/>
    <property type="molecule type" value="Genomic_DNA"/>
</dbReference>
<dbReference type="PANTHER" id="PTHR10742">
    <property type="entry name" value="FLAVIN MONOAMINE OXIDASE"/>
    <property type="match status" value="1"/>
</dbReference>
<dbReference type="Gene3D" id="3.90.660.10">
    <property type="match status" value="1"/>
</dbReference>
<dbReference type="InterPro" id="IPR050281">
    <property type="entry name" value="Flavin_monoamine_oxidase"/>
</dbReference>
<keyword evidence="4" id="KW-0285">Flavoprotein</keyword>
<dbReference type="PRINTS" id="PR00757">
    <property type="entry name" value="AMINEOXDASEF"/>
</dbReference>
<dbReference type="Gene3D" id="3.50.50.60">
    <property type="entry name" value="FAD/NAD(P)-binding domain"/>
    <property type="match status" value="1"/>
</dbReference>
<keyword evidence="4" id="KW-0812">Transmembrane</keyword>
<evidence type="ECO:0000256" key="2">
    <source>
        <dbReference type="ARBA" id="ARBA00023002"/>
    </source>
</evidence>
<organism evidence="7 8">
    <name type="scientific">Didymodactylos carnosus</name>
    <dbReference type="NCBI Taxonomy" id="1234261"/>
    <lineage>
        <taxon>Eukaryota</taxon>
        <taxon>Metazoa</taxon>
        <taxon>Spiralia</taxon>
        <taxon>Gnathifera</taxon>
        <taxon>Rotifera</taxon>
        <taxon>Eurotatoria</taxon>
        <taxon>Bdelloidea</taxon>
        <taxon>Philodinida</taxon>
        <taxon>Philodinidae</taxon>
        <taxon>Didymodactylos</taxon>
    </lineage>
</organism>
<accession>A0A8S2NVW0</accession>
<sequence>SRSQKTLSYSNTTTKVLIIGAGLSGLEAARLLRQNDIPTIVLEGRSRVGGRVWSIRAKNDYIFDMGAAWIHGINGSIPTGLWTNPLWDIVQEAKIPTRGTLQSDMTAFYPSGNDNIDSKDYLVWYEEYLTYMRDVTKNLNMQANLTLRYYANSFADQKNLTEEQRHIFFSYLHFGIESYEGAEIDVIAAKGFLDVTSIHYGEEHVFHETGYSSLIDYIAKGTNIHLNKIVEKIYYNKSDGLVEVTTMDDEVYKAEYVLITVPLGVLKSRRIQFVPSLPQWKLDVIDKLGFGTLDKAVLLWNEAWWNSTDYYFMRISSKPNEFGYWVNANKWNDKPALVCYFVGKEAYRLETTLTKDEVIEEIRKTLMKMFNRTVPVPIDSYMTYWKMDPFSNGSYSYVSVDQKYEYPTYLAQPIMNQLLFAGEATSVESYGYAHGAVLSARREVTRLLFVYDLLPKKNATANSQTKIIPVRILYLTMLTASFIFSKFIVQ</sequence>
<keyword evidence="2 4" id="KW-0560">Oxidoreductase</keyword>
<evidence type="ECO:0000256" key="4">
    <source>
        <dbReference type="RuleBase" id="RU362067"/>
    </source>
</evidence>
<keyword evidence="4" id="KW-1133">Transmembrane helix</keyword>
<comment type="cofactor">
    <cofactor evidence="1 4">
        <name>FAD</name>
        <dbReference type="ChEBI" id="CHEBI:57692"/>
    </cofactor>
</comment>
<protein>
    <recommendedName>
        <fullName evidence="4">Amine oxidase</fullName>
        <ecNumber evidence="4">1.4.3.-</ecNumber>
    </recommendedName>
</protein>
<feature type="non-terminal residue" evidence="7">
    <location>
        <position position="1"/>
    </location>
</feature>
<dbReference type="EMBL" id="CAJNOK010014757">
    <property type="protein sequence ID" value="CAF1211389.1"/>
    <property type="molecule type" value="Genomic_DNA"/>
</dbReference>